<protein>
    <submittedName>
        <fullName evidence="5">30S ribosomal protein S25e</fullName>
    </submittedName>
</protein>
<keyword evidence="2 5" id="KW-0689">Ribosomal protein</keyword>
<dbReference type="InterPro" id="IPR004977">
    <property type="entry name" value="Ribosomal_eS25"/>
</dbReference>
<feature type="compositionally biased region" description="Basic and acidic residues" evidence="4">
    <location>
        <begin position="12"/>
        <end position="25"/>
    </location>
</feature>
<dbReference type="GO" id="GO:0005840">
    <property type="term" value="C:ribosome"/>
    <property type="evidence" value="ECO:0007669"/>
    <property type="project" value="UniProtKB-KW"/>
</dbReference>
<dbReference type="PANTHER" id="PTHR12850">
    <property type="entry name" value="40S RIBOSOMAL PROTEIN S25"/>
    <property type="match status" value="1"/>
</dbReference>
<evidence type="ECO:0000313" key="5">
    <source>
        <dbReference type="EMBL" id="BFH73421.1"/>
    </source>
</evidence>
<dbReference type="GO" id="GO:1990904">
    <property type="term" value="C:ribonucleoprotein complex"/>
    <property type="evidence" value="ECO:0007669"/>
    <property type="project" value="UniProtKB-KW"/>
</dbReference>
<dbReference type="AlphaFoldDB" id="A0AAT9GRH8"/>
<comment type="similarity">
    <text evidence="1">Belongs to the eukaryotic ribosomal protein eS25 family.</text>
</comment>
<accession>A0AAT9GRH8</accession>
<evidence type="ECO:0000256" key="1">
    <source>
        <dbReference type="ARBA" id="ARBA00009106"/>
    </source>
</evidence>
<sequence>MGGASKKPISTVEKRMKKMAEEQQKKQQKRAPTKTGKELTSKNVIVDNETLKKVQEELKKEIIVTPYTLSSKLNVTISVAKKILEELERQGVVKIGTKDRRTVVYVAAS</sequence>
<feature type="region of interest" description="Disordered" evidence="4">
    <location>
        <begin position="1"/>
        <end position="38"/>
    </location>
</feature>
<gene>
    <name evidence="5" type="ORF">SJAV_13650</name>
</gene>
<dbReference type="Gene3D" id="3.30.63.20">
    <property type="match status" value="1"/>
</dbReference>
<evidence type="ECO:0000256" key="2">
    <source>
        <dbReference type="ARBA" id="ARBA00022980"/>
    </source>
</evidence>
<proteinExistence type="inferred from homology"/>
<dbReference type="EMBL" id="AP031322">
    <property type="protein sequence ID" value="BFH73421.1"/>
    <property type="molecule type" value="Genomic_DNA"/>
</dbReference>
<evidence type="ECO:0000256" key="4">
    <source>
        <dbReference type="SAM" id="MobiDB-lite"/>
    </source>
</evidence>
<dbReference type="RefSeq" id="WP_369611563.1">
    <property type="nucleotide sequence ID" value="NZ_AP031322.1"/>
</dbReference>
<organism evidence="5">
    <name type="scientific">Sulfurisphaera javensis</name>
    <dbReference type="NCBI Taxonomy" id="2049879"/>
    <lineage>
        <taxon>Archaea</taxon>
        <taxon>Thermoproteota</taxon>
        <taxon>Thermoprotei</taxon>
        <taxon>Sulfolobales</taxon>
        <taxon>Sulfolobaceae</taxon>
        <taxon>Sulfurisphaera</taxon>
    </lineage>
</organism>
<dbReference type="GeneID" id="92354316"/>
<dbReference type="KEGG" id="sjv:SJAV_13650"/>
<dbReference type="NCBIfam" id="NF006814">
    <property type="entry name" value="PRK09334.1-4"/>
    <property type="match status" value="1"/>
</dbReference>
<reference evidence="5" key="1">
    <citation type="submission" date="2024-03" db="EMBL/GenBank/DDBJ databases">
        <title>Complete genome sequence of Sulfurisphaera javensis strain KD-1.</title>
        <authorList>
            <person name="Sakai H."/>
            <person name="Nur N."/>
            <person name="Suwanto A."/>
            <person name="Kurosawa N."/>
        </authorList>
    </citation>
    <scope>NUCLEOTIDE SEQUENCE</scope>
    <source>
        <strain evidence="5">KD-1</strain>
    </source>
</reference>
<name>A0AAT9GRH8_9CREN</name>
<dbReference type="Pfam" id="PF03297">
    <property type="entry name" value="Ribosomal_S25"/>
    <property type="match status" value="1"/>
</dbReference>
<dbReference type="NCBIfam" id="NF006812">
    <property type="entry name" value="PRK09334.1-2"/>
    <property type="match status" value="1"/>
</dbReference>
<evidence type="ECO:0000256" key="3">
    <source>
        <dbReference type="ARBA" id="ARBA00023274"/>
    </source>
</evidence>
<keyword evidence="3" id="KW-0687">Ribonucleoprotein</keyword>